<dbReference type="PANTHER" id="PTHR30566">
    <property type="entry name" value="YNAI-RELATED MECHANOSENSITIVE ION CHANNEL"/>
    <property type="match status" value="1"/>
</dbReference>
<dbReference type="GO" id="GO:0055085">
    <property type="term" value="P:transmembrane transport"/>
    <property type="evidence" value="ECO:0007669"/>
    <property type="project" value="InterPro"/>
</dbReference>
<evidence type="ECO:0000256" key="7">
    <source>
        <dbReference type="SAM" id="Phobius"/>
    </source>
</evidence>
<reference evidence="11" key="1">
    <citation type="submission" date="2019-08" db="EMBL/GenBank/DDBJ databases">
        <authorList>
            <person name="Kucharzyk K."/>
            <person name="Murdoch R.W."/>
            <person name="Higgins S."/>
            <person name="Loffler F."/>
        </authorList>
    </citation>
    <scope>NUCLEOTIDE SEQUENCE</scope>
</reference>
<dbReference type="Gene3D" id="3.30.70.100">
    <property type="match status" value="1"/>
</dbReference>
<feature type="domain" description="Mechanosensitive ion channel MscS" evidence="8">
    <location>
        <begin position="169"/>
        <end position="236"/>
    </location>
</feature>
<comment type="subcellular location">
    <subcellularLocation>
        <location evidence="1">Cell membrane</location>
        <topology evidence="1">Multi-pass membrane protein</topology>
    </subcellularLocation>
</comment>
<evidence type="ECO:0000259" key="9">
    <source>
        <dbReference type="Pfam" id="PF21082"/>
    </source>
</evidence>
<evidence type="ECO:0000256" key="3">
    <source>
        <dbReference type="ARBA" id="ARBA00022475"/>
    </source>
</evidence>
<keyword evidence="5 7" id="KW-1133">Transmembrane helix</keyword>
<comment type="caution">
    <text evidence="11">The sequence shown here is derived from an EMBL/GenBank/DDBJ whole genome shotgun (WGS) entry which is preliminary data.</text>
</comment>
<dbReference type="InterPro" id="IPR010920">
    <property type="entry name" value="LSM_dom_sf"/>
</dbReference>
<dbReference type="InterPro" id="IPR011066">
    <property type="entry name" value="MscS_channel_C_sf"/>
</dbReference>
<feature type="transmembrane region" description="Helical" evidence="7">
    <location>
        <begin position="6"/>
        <end position="27"/>
    </location>
</feature>
<comment type="similarity">
    <text evidence="2">Belongs to the MscS (TC 1.A.23) family.</text>
</comment>
<feature type="transmembrane region" description="Helical" evidence="7">
    <location>
        <begin position="148"/>
        <end position="167"/>
    </location>
</feature>
<evidence type="ECO:0000256" key="2">
    <source>
        <dbReference type="ARBA" id="ARBA00008017"/>
    </source>
</evidence>
<evidence type="ECO:0000256" key="6">
    <source>
        <dbReference type="ARBA" id="ARBA00023136"/>
    </source>
</evidence>
<keyword evidence="4 7" id="KW-0812">Transmembrane</keyword>
<dbReference type="PANTHER" id="PTHR30566:SF25">
    <property type="entry name" value="INNER MEMBRANE PROTEIN"/>
    <property type="match status" value="1"/>
</dbReference>
<keyword evidence="3" id="KW-1003">Cell membrane</keyword>
<evidence type="ECO:0000256" key="1">
    <source>
        <dbReference type="ARBA" id="ARBA00004651"/>
    </source>
</evidence>
<dbReference type="Pfam" id="PF00924">
    <property type="entry name" value="MS_channel_2nd"/>
    <property type="match status" value="1"/>
</dbReference>
<evidence type="ECO:0000313" key="11">
    <source>
        <dbReference type="EMBL" id="MPL68083.1"/>
    </source>
</evidence>
<dbReference type="EMBL" id="VSSQ01000040">
    <property type="protein sequence ID" value="MPL68083.1"/>
    <property type="molecule type" value="Genomic_DNA"/>
</dbReference>
<dbReference type="Gene3D" id="2.30.30.60">
    <property type="match status" value="1"/>
</dbReference>
<evidence type="ECO:0000256" key="4">
    <source>
        <dbReference type="ARBA" id="ARBA00022692"/>
    </source>
</evidence>
<dbReference type="GO" id="GO:0005886">
    <property type="term" value="C:plasma membrane"/>
    <property type="evidence" value="ECO:0007669"/>
    <property type="project" value="UniProtKB-SubCell"/>
</dbReference>
<feature type="transmembrane region" description="Helical" evidence="7">
    <location>
        <begin position="124"/>
        <end position="142"/>
    </location>
</feature>
<gene>
    <name evidence="11" type="ORF">SDC9_13796</name>
</gene>
<feature type="domain" description="Mechanosensitive ion channel MscS C-terminal" evidence="9">
    <location>
        <begin position="245"/>
        <end position="331"/>
    </location>
</feature>
<proteinExistence type="inferred from homology"/>
<evidence type="ECO:0008006" key="12">
    <source>
        <dbReference type="Google" id="ProtNLM"/>
    </source>
</evidence>
<dbReference type="AlphaFoldDB" id="A0A644TMC2"/>
<keyword evidence="6 7" id="KW-0472">Membrane</keyword>
<dbReference type="SUPFAM" id="SSF50182">
    <property type="entry name" value="Sm-like ribonucleoproteins"/>
    <property type="match status" value="1"/>
</dbReference>
<dbReference type="InterPro" id="IPR023408">
    <property type="entry name" value="MscS_beta-dom_sf"/>
</dbReference>
<feature type="transmembrane region" description="Helical" evidence="7">
    <location>
        <begin position="61"/>
        <end position="81"/>
    </location>
</feature>
<dbReference type="SUPFAM" id="SSF82861">
    <property type="entry name" value="Mechanosensitive channel protein MscS (YggB), transmembrane region"/>
    <property type="match status" value="1"/>
</dbReference>
<dbReference type="Pfam" id="PF21088">
    <property type="entry name" value="MS_channel_1st"/>
    <property type="match status" value="1"/>
</dbReference>
<evidence type="ECO:0000259" key="8">
    <source>
        <dbReference type="Pfam" id="PF00924"/>
    </source>
</evidence>
<accession>A0A644TMC2</accession>
<dbReference type="Pfam" id="PF21082">
    <property type="entry name" value="MS_channel_3rd"/>
    <property type="match status" value="1"/>
</dbReference>
<feature type="transmembrane region" description="Helical" evidence="7">
    <location>
        <begin position="87"/>
        <end position="112"/>
    </location>
</feature>
<dbReference type="Gene3D" id="1.10.287.1260">
    <property type="match status" value="1"/>
</dbReference>
<sequence>MSESSLVMQIVIAVMILTGSLLLGLLFERVILSRLKAIADRTRWEYDEIIIGALRGRMTRWFIIAGFYSALEIITLPYEILNILNSILLVVFILSVTCAVSNIAVGLVNIYAKKASAVFSSTSIFSNLTIISVFILGAIILMQSLGISITPILTALGVGGLAVALALQDTLTNFFAGLHLLVAGPVKPGDYVKLDSGEEGYIVDITWRSTSIRALLDNMIIVPNSQMASCKIINFSLPGKEVLIQVPVGISYCSDLTKVEKITVQVAQDVMHNVAGGICGYQPLIRFYKFGDFSLQFNVLLRAHEFADQYLIRHEFIKKLQQRYRAEGIEIPYPIQTVHLQKEKPCNHKIDDTNMRSQ</sequence>
<dbReference type="InterPro" id="IPR006685">
    <property type="entry name" value="MscS_channel_2nd"/>
</dbReference>
<evidence type="ECO:0000259" key="10">
    <source>
        <dbReference type="Pfam" id="PF21088"/>
    </source>
</evidence>
<dbReference type="InterPro" id="IPR011014">
    <property type="entry name" value="MscS_channel_TM-2"/>
</dbReference>
<evidence type="ECO:0000256" key="5">
    <source>
        <dbReference type="ARBA" id="ARBA00022989"/>
    </source>
</evidence>
<dbReference type="InterPro" id="IPR049278">
    <property type="entry name" value="MS_channel_C"/>
</dbReference>
<dbReference type="SUPFAM" id="SSF82689">
    <property type="entry name" value="Mechanosensitive channel protein MscS (YggB), C-terminal domain"/>
    <property type="match status" value="1"/>
</dbReference>
<organism evidence="11">
    <name type="scientific">bioreactor metagenome</name>
    <dbReference type="NCBI Taxonomy" id="1076179"/>
    <lineage>
        <taxon>unclassified sequences</taxon>
        <taxon>metagenomes</taxon>
        <taxon>ecological metagenomes</taxon>
    </lineage>
</organism>
<protein>
    <recommendedName>
        <fullName evidence="12">Small-conductance mechanosensitive channel</fullName>
    </recommendedName>
</protein>
<name>A0A644TMC2_9ZZZZ</name>
<dbReference type="InterPro" id="IPR049142">
    <property type="entry name" value="MS_channel_1st"/>
</dbReference>
<feature type="domain" description="Mechanosensitive ion channel transmembrane helices 2/3" evidence="10">
    <location>
        <begin position="127"/>
        <end position="168"/>
    </location>
</feature>